<keyword evidence="7 14" id="KW-1133">Transmembrane helix</keyword>
<evidence type="ECO:0000313" key="15">
    <source>
        <dbReference type="EMBL" id="STS79946.1"/>
    </source>
</evidence>
<accession>A0A377TLV3</accession>
<dbReference type="PANTHER" id="PTHR48086:SF3">
    <property type="entry name" value="SODIUM_PROLINE SYMPORTER"/>
    <property type="match status" value="1"/>
</dbReference>
<name>A0A377TLV3_KLEPN</name>
<dbReference type="PROSITE" id="PS50283">
    <property type="entry name" value="NA_SOLUT_SYMP_3"/>
    <property type="match status" value="1"/>
</dbReference>
<keyword evidence="5 14" id="KW-0812">Transmembrane</keyword>
<keyword evidence="10 14" id="KW-0472">Membrane</keyword>
<dbReference type="GO" id="GO:0005886">
    <property type="term" value="C:plasma membrane"/>
    <property type="evidence" value="ECO:0007669"/>
    <property type="project" value="UniProtKB-SubCell"/>
</dbReference>
<dbReference type="InterPro" id="IPR038377">
    <property type="entry name" value="Na/Glc_symporter_sf"/>
</dbReference>
<reference evidence="15 16" key="1">
    <citation type="submission" date="2018-06" db="EMBL/GenBank/DDBJ databases">
        <authorList>
            <consortium name="Pathogen Informatics"/>
            <person name="Doyle S."/>
        </authorList>
    </citation>
    <scope>NUCLEOTIDE SEQUENCE [LARGE SCALE GENOMIC DNA]</scope>
    <source>
        <strain evidence="15 16">NCTC9140</strain>
    </source>
</reference>
<dbReference type="Pfam" id="PF00474">
    <property type="entry name" value="SSF"/>
    <property type="match status" value="1"/>
</dbReference>
<evidence type="ECO:0000256" key="12">
    <source>
        <dbReference type="ARBA" id="ARBA00033708"/>
    </source>
</evidence>
<keyword evidence="3" id="KW-0813">Transport</keyword>
<gene>
    <name evidence="15" type="ORF">NCTC9140_01640</name>
</gene>
<dbReference type="Gene3D" id="1.20.1730.10">
    <property type="entry name" value="Sodium/glucose cotransporter"/>
    <property type="match status" value="1"/>
</dbReference>
<keyword evidence="4" id="KW-1003">Cell membrane</keyword>
<dbReference type="GO" id="GO:0015293">
    <property type="term" value="F:symporter activity"/>
    <property type="evidence" value="ECO:0007669"/>
    <property type="project" value="UniProtKB-KW"/>
</dbReference>
<evidence type="ECO:0000256" key="8">
    <source>
        <dbReference type="ARBA" id="ARBA00023053"/>
    </source>
</evidence>
<evidence type="ECO:0000256" key="3">
    <source>
        <dbReference type="ARBA" id="ARBA00022448"/>
    </source>
</evidence>
<proteinExistence type="inferred from homology"/>
<comment type="subcellular location">
    <subcellularLocation>
        <location evidence="1">Cell membrane</location>
        <topology evidence="1">Multi-pass membrane protein</topology>
    </subcellularLocation>
</comment>
<evidence type="ECO:0000256" key="13">
    <source>
        <dbReference type="RuleBase" id="RU362091"/>
    </source>
</evidence>
<dbReference type="Proteomes" id="UP000254938">
    <property type="component" value="Unassembled WGS sequence"/>
</dbReference>
<evidence type="ECO:0000256" key="6">
    <source>
        <dbReference type="ARBA" id="ARBA00022847"/>
    </source>
</evidence>
<evidence type="ECO:0000256" key="4">
    <source>
        <dbReference type="ARBA" id="ARBA00022475"/>
    </source>
</evidence>
<evidence type="ECO:0000256" key="14">
    <source>
        <dbReference type="SAM" id="Phobius"/>
    </source>
</evidence>
<dbReference type="InterPro" id="IPR050277">
    <property type="entry name" value="Sodium:Solute_Symporter"/>
</dbReference>
<sequence>MPSAAVSIMLRDLYTLVTGHMPAPEKAIRLSRIFLVLVIALALLFALTSNDIISYITKMISMIMSGMFICTMLGRFWTRFNWQGAVAALAGGAGHRLRYWWIATGWRSGATRVFRRC</sequence>
<keyword evidence="9" id="KW-0406">Ion transport</keyword>
<feature type="transmembrane region" description="Helical" evidence="14">
    <location>
        <begin position="53"/>
        <end position="73"/>
    </location>
</feature>
<evidence type="ECO:0000313" key="16">
    <source>
        <dbReference type="Proteomes" id="UP000254938"/>
    </source>
</evidence>
<evidence type="ECO:0000256" key="10">
    <source>
        <dbReference type="ARBA" id="ARBA00023136"/>
    </source>
</evidence>
<dbReference type="PANTHER" id="PTHR48086">
    <property type="entry name" value="SODIUM/PROLINE SYMPORTER-RELATED"/>
    <property type="match status" value="1"/>
</dbReference>
<evidence type="ECO:0000256" key="5">
    <source>
        <dbReference type="ARBA" id="ARBA00022692"/>
    </source>
</evidence>
<comment type="catalytic activity">
    <reaction evidence="12">
        <text>L-proline(in) + Na(+)(in) = L-proline(out) + Na(+)(out)</text>
        <dbReference type="Rhea" id="RHEA:28967"/>
        <dbReference type="ChEBI" id="CHEBI:29101"/>
        <dbReference type="ChEBI" id="CHEBI:60039"/>
    </reaction>
</comment>
<evidence type="ECO:0000256" key="7">
    <source>
        <dbReference type="ARBA" id="ARBA00022989"/>
    </source>
</evidence>
<organism evidence="15 16">
    <name type="scientific">Klebsiella pneumoniae</name>
    <dbReference type="NCBI Taxonomy" id="573"/>
    <lineage>
        <taxon>Bacteria</taxon>
        <taxon>Pseudomonadati</taxon>
        <taxon>Pseudomonadota</taxon>
        <taxon>Gammaproteobacteria</taxon>
        <taxon>Enterobacterales</taxon>
        <taxon>Enterobacteriaceae</taxon>
        <taxon>Klebsiella/Raoultella group</taxon>
        <taxon>Klebsiella</taxon>
        <taxon>Klebsiella pneumoniae complex</taxon>
    </lineage>
</organism>
<keyword evidence="8" id="KW-0915">Sodium</keyword>
<evidence type="ECO:0000256" key="9">
    <source>
        <dbReference type="ARBA" id="ARBA00023065"/>
    </source>
</evidence>
<feature type="transmembrane region" description="Helical" evidence="14">
    <location>
        <begin position="30"/>
        <end position="47"/>
    </location>
</feature>
<protein>
    <submittedName>
        <fullName evidence="15">Pantothenate:Na+ symporter</fullName>
    </submittedName>
</protein>
<keyword evidence="6" id="KW-0769">Symport</keyword>
<dbReference type="AlphaFoldDB" id="A0A377TLV3"/>
<keyword evidence="11" id="KW-0739">Sodium transport</keyword>
<dbReference type="EMBL" id="UGKQ01000007">
    <property type="protein sequence ID" value="STS79946.1"/>
    <property type="molecule type" value="Genomic_DNA"/>
</dbReference>
<dbReference type="GO" id="GO:0006814">
    <property type="term" value="P:sodium ion transport"/>
    <property type="evidence" value="ECO:0007669"/>
    <property type="project" value="UniProtKB-KW"/>
</dbReference>
<dbReference type="InterPro" id="IPR001734">
    <property type="entry name" value="Na/solute_symporter"/>
</dbReference>
<evidence type="ECO:0000256" key="1">
    <source>
        <dbReference type="ARBA" id="ARBA00004651"/>
    </source>
</evidence>
<comment type="similarity">
    <text evidence="2 13">Belongs to the sodium:solute symporter (SSF) (TC 2.A.21) family.</text>
</comment>
<evidence type="ECO:0000256" key="2">
    <source>
        <dbReference type="ARBA" id="ARBA00006434"/>
    </source>
</evidence>
<evidence type="ECO:0000256" key="11">
    <source>
        <dbReference type="ARBA" id="ARBA00023201"/>
    </source>
</evidence>